<sequence length="709" mass="81048">MKEFIRKNAVVLAVGLIMLLMILGASLILNNKASMVKNNIIQKESESITMATNDLLYHSLHIIDLGVRIYGFTKKEEMLNDVKRAFHDMDPTFETLEARLAAQSFKGADVKKLHKHYLDYARFNEQMIEKARLDSMEVFKSMLAEDKGTELWKHWYEVSEKIKAFEAEQSLQAVTSYEAAQNNTIYLQLLMLSLGLPTLGFIIFKIKNDDLALRNLLVNLEENNRQYIFNPGTELLANDPKTVIDHSIHRFKEASELIKRIASGDFEADWNGLTITNRNLNEDNLAGELLKMRENMKRVREEDEKRLWSTEGLAAFSEIVRNNQDQLEKLAHETLIYLCRYLDVQQGSLFIVSQDEQQNEDYLEMAACYAFNKKKHLQKRINIGEGVVGQAYLEKETTLLSKVPNGYTSVTSGLGEATPTCLIVVPLIYNDQVAGVLELAGFQVFADYQIAFLEKAGEFVASAITTVKIAQNMRRILQASQQQAEELKAAEEEMRQNMEELQATQEETDRRGNELERANAEAEVQKQLMVQNIEKLKEKERENEVQAEELRQNLEALASTQTELENSKQKIQAILNKSPMGILVADQQGSISLSNQPLTALTGFTHEELEKHAFQTSFKFLQLGKLREGDKKRTKTIRKDGTSFMTEVYVTTLEASWLLYVRDVSMEVQREQQLGKSMENAEHLRRKAAEHEAELMARISQLEKKEPLT</sequence>
<dbReference type="AlphaFoldDB" id="A0A1T5KL44"/>
<keyword evidence="3" id="KW-1133">Transmembrane helix</keyword>
<dbReference type="Gene3D" id="3.30.450.40">
    <property type="match status" value="1"/>
</dbReference>
<dbReference type="SUPFAM" id="SSF55781">
    <property type="entry name" value="GAF domain-like"/>
    <property type="match status" value="1"/>
</dbReference>
<feature type="domain" description="PAS" evidence="4">
    <location>
        <begin position="567"/>
        <end position="609"/>
    </location>
</feature>
<feature type="region of interest" description="Disordered" evidence="2">
    <location>
        <begin position="501"/>
        <end position="520"/>
    </location>
</feature>
<evidence type="ECO:0000256" key="2">
    <source>
        <dbReference type="SAM" id="MobiDB-lite"/>
    </source>
</evidence>
<dbReference type="Gene3D" id="3.30.450.20">
    <property type="entry name" value="PAS domain"/>
    <property type="match status" value="1"/>
</dbReference>
<evidence type="ECO:0000313" key="6">
    <source>
        <dbReference type="Proteomes" id="UP000190961"/>
    </source>
</evidence>
<dbReference type="InterPro" id="IPR003018">
    <property type="entry name" value="GAF"/>
</dbReference>
<organism evidence="5 6">
    <name type="scientific">Ohtaekwangia koreensis</name>
    <dbReference type="NCBI Taxonomy" id="688867"/>
    <lineage>
        <taxon>Bacteria</taxon>
        <taxon>Pseudomonadati</taxon>
        <taxon>Bacteroidota</taxon>
        <taxon>Cytophagia</taxon>
        <taxon>Cytophagales</taxon>
        <taxon>Fulvivirgaceae</taxon>
        <taxon>Ohtaekwangia</taxon>
    </lineage>
</organism>
<dbReference type="PROSITE" id="PS50112">
    <property type="entry name" value="PAS"/>
    <property type="match status" value="1"/>
</dbReference>
<proteinExistence type="predicted"/>
<dbReference type="RefSeq" id="WP_079686761.1">
    <property type="nucleotide sequence ID" value="NZ_FUZU01000001.1"/>
</dbReference>
<evidence type="ECO:0000313" key="5">
    <source>
        <dbReference type="EMBL" id="SKC64175.1"/>
    </source>
</evidence>
<keyword evidence="3" id="KW-0472">Membrane</keyword>
<evidence type="ECO:0000256" key="3">
    <source>
        <dbReference type="SAM" id="Phobius"/>
    </source>
</evidence>
<dbReference type="NCBIfam" id="TIGR00229">
    <property type="entry name" value="sensory_box"/>
    <property type="match status" value="1"/>
</dbReference>
<name>A0A1T5KL44_9BACT</name>
<accession>A0A1T5KL44</accession>
<dbReference type="OrthoDB" id="1109395at2"/>
<keyword evidence="1" id="KW-0175">Coiled coil</keyword>
<dbReference type="EMBL" id="FUZU01000001">
    <property type="protein sequence ID" value="SKC64175.1"/>
    <property type="molecule type" value="Genomic_DNA"/>
</dbReference>
<dbReference type="Proteomes" id="UP000190961">
    <property type="component" value="Unassembled WGS sequence"/>
</dbReference>
<evidence type="ECO:0000259" key="4">
    <source>
        <dbReference type="PROSITE" id="PS50112"/>
    </source>
</evidence>
<dbReference type="STRING" id="688867.SAMN05660236_2299"/>
<dbReference type="InterPro" id="IPR035965">
    <property type="entry name" value="PAS-like_dom_sf"/>
</dbReference>
<protein>
    <submittedName>
        <fullName evidence="5">PAS domain S-box-containing protein</fullName>
    </submittedName>
</protein>
<gene>
    <name evidence="5" type="ORF">SAMN05660236_2299</name>
</gene>
<reference evidence="5 6" key="1">
    <citation type="submission" date="2017-02" db="EMBL/GenBank/DDBJ databases">
        <authorList>
            <person name="Peterson S.W."/>
        </authorList>
    </citation>
    <scope>NUCLEOTIDE SEQUENCE [LARGE SCALE GENOMIC DNA]</scope>
    <source>
        <strain evidence="5 6">DSM 25262</strain>
    </source>
</reference>
<dbReference type="InterPro" id="IPR029016">
    <property type="entry name" value="GAF-like_dom_sf"/>
</dbReference>
<evidence type="ECO:0000256" key="1">
    <source>
        <dbReference type="SAM" id="Coils"/>
    </source>
</evidence>
<dbReference type="SMART" id="SM00065">
    <property type="entry name" value="GAF"/>
    <property type="match status" value="1"/>
</dbReference>
<keyword evidence="6" id="KW-1185">Reference proteome</keyword>
<feature type="coiled-coil region" evidence="1">
    <location>
        <begin position="674"/>
        <end position="705"/>
    </location>
</feature>
<dbReference type="SUPFAM" id="SSF55785">
    <property type="entry name" value="PYP-like sensor domain (PAS domain)"/>
    <property type="match status" value="1"/>
</dbReference>
<dbReference type="Pfam" id="PF13185">
    <property type="entry name" value="GAF_2"/>
    <property type="match status" value="1"/>
</dbReference>
<feature type="compositionally biased region" description="Basic and acidic residues" evidence="2">
    <location>
        <begin position="507"/>
        <end position="520"/>
    </location>
</feature>
<keyword evidence="3" id="KW-0812">Transmembrane</keyword>
<feature type="transmembrane region" description="Helical" evidence="3">
    <location>
        <begin position="185"/>
        <end position="204"/>
    </location>
</feature>
<dbReference type="InterPro" id="IPR000014">
    <property type="entry name" value="PAS"/>
</dbReference>
<dbReference type="SMART" id="SM00091">
    <property type="entry name" value="PAS"/>
    <property type="match status" value="1"/>
</dbReference>